<keyword evidence="3" id="KW-1185">Reference proteome</keyword>
<name>A0A9K3IJ11_HELAN</name>
<reference evidence="2" key="2">
    <citation type="submission" date="2020-06" db="EMBL/GenBank/DDBJ databases">
        <title>Helianthus annuus Genome sequencing and assembly Release 2.</title>
        <authorList>
            <person name="Gouzy J."/>
            <person name="Langlade N."/>
            <person name="Munos S."/>
        </authorList>
    </citation>
    <scope>NUCLEOTIDE SEQUENCE</scope>
    <source>
        <tissue evidence="2">Leaves</tissue>
    </source>
</reference>
<dbReference type="Proteomes" id="UP000215914">
    <property type="component" value="Unassembled WGS sequence"/>
</dbReference>
<sequence>MNPFRHPFGVPLRPGNPNTYRPNTTQPQPNFNLQDMDPNLFVYAQIRATGGSQPFFQVLQTFPNMGGSPPSPQDTDPEIEMVPETQLKPIVEGSKRRKRSHKKKDPTAPRRKGNYLAWTKDEEYALARAWLDISEDPRYW</sequence>
<feature type="region of interest" description="Disordered" evidence="1">
    <location>
        <begin position="83"/>
        <end position="114"/>
    </location>
</feature>
<dbReference type="EMBL" id="MNCJ02000322">
    <property type="protein sequence ID" value="KAF5797475.1"/>
    <property type="molecule type" value="Genomic_DNA"/>
</dbReference>
<proteinExistence type="predicted"/>
<protein>
    <submittedName>
        <fullName evidence="2">Uncharacterized protein</fullName>
    </submittedName>
</protein>
<dbReference type="AlphaFoldDB" id="A0A9K3IJ11"/>
<feature type="compositionally biased region" description="Basic residues" evidence="1">
    <location>
        <begin position="95"/>
        <end position="113"/>
    </location>
</feature>
<comment type="caution">
    <text evidence="2">The sequence shown here is derived from an EMBL/GenBank/DDBJ whole genome shotgun (WGS) entry which is preliminary data.</text>
</comment>
<reference evidence="2" key="1">
    <citation type="journal article" date="2017" name="Nature">
        <title>The sunflower genome provides insights into oil metabolism, flowering and Asterid evolution.</title>
        <authorList>
            <person name="Badouin H."/>
            <person name="Gouzy J."/>
            <person name="Grassa C.J."/>
            <person name="Murat F."/>
            <person name="Staton S.E."/>
            <person name="Cottret L."/>
            <person name="Lelandais-Briere C."/>
            <person name="Owens G.L."/>
            <person name="Carrere S."/>
            <person name="Mayjonade B."/>
            <person name="Legrand L."/>
            <person name="Gill N."/>
            <person name="Kane N.C."/>
            <person name="Bowers J.E."/>
            <person name="Hubner S."/>
            <person name="Bellec A."/>
            <person name="Berard A."/>
            <person name="Berges H."/>
            <person name="Blanchet N."/>
            <person name="Boniface M.C."/>
            <person name="Brunel D."/>
            <person name="Catrice O."/>
            <person name="Chaidir N."/>
            <person name="Claudel C."/>
            <person name="Donnadieu C."/>
            <person name="Faraut T."/>
            <person name="Fievet G."/>
            <person name="Helmstetter N."/>
            <person name="King M."/>
            <person name="Knapp S.J."/>
            <person name="Lai Z."/>
            <person name="Le Paslier M.C."/>
            <person name="Lippi Y."/>
            <person name="Lorenzon L."/>
            <person name="Mandel J.R."/>
            <person name="Marage G."/>
            <person name="Marchand G."/>
            <person name="Marquand E."/>
            <person name="Bret-Mestries E."/>
            <person name="Morien E."/>
            <person name="Nambeesan S."/>
            <person name="Nguyen T."/>
            <person name="Pegot-Espagnet P."/>
            <person name="Pouilly N."/>
            <person name="Raftis F."/>
            <person name="Sallet E."/>
            <person name="Schiex T."/>
            <person name="Thomas J."/>
            <person name="Vandecasteele C."/>
            <person name="Vares D."/>
            <person name="Vear F."/>
            <person name="Vautrin S."/>
            <person name="Crespi M."/>
            <person name="Mangin B."/>
            <person name="Burke J.M."/>
            <person name="Salse J."/>
            <person name="Munos S."/>
            <person name="Vincourt P."/>
            <person name="Rieseberg L.H."/>
            <person name="Langlade N.B."/>
        </authorList>
    </citation>
    <scope>NUCLEOTIDE SEQUENCE</scope>
    <source>
        <tissue evidence="2">Leaves</tissue>
    </source>
</reference>
<feature type="compositionally biased region" description="Polar residues" evidence="1">
    <location>
        <begin position="16"/>
        <end position="27"/>
    </location>
</feature>
<organism evidence="2 3">
    <name type="scientific">Helianthus annuus</name>
    <name type="common">Common sunflower</name>
    <dbReference type="NCBI Taxonomy" id="4232"/>
    <lineage>
        <taxon>Eukaryota</taxon>
        <taxon>Viridiplantae</taxon>
        <taxon>Streptophyta</taxon>
        <taxon>Embryophyta</taxon>
        <taxon>Tracheophyta</taxon>
        <taxon>Spermatophyta</taxon>
        <taxon>Magnoliopsida</taxon>
        <taxon>eudicotyledons</taxon>
        <taxon>Gunneridae</taxon>
        <taxon>Pentapetalae</taxon>
        <taxon>asterids</taxon>
        <taxon>campanulids</taxon>
        <taxon>Asterales</taxon>
        <taxon>Asteraceae</taxon>
        <taxon>Asteroideae</taxon>
        <taxon>Heliantheae alliance</taxon>
        <taxon>Heliantheae</taxon>
        <taxon>Helianthus</taxon>
    </lineage>
</organism>
<evidence type="ECO:0000313" key="2">
    <source>
        <dbReference type="EMBL" id="KAF5797475.1"/>
    </source>
</evidence>
<accession>A0A9K3IJ11</accession>
<evidence type="ECO:0000313" key="3">
    <source>
        <dbReference type="Proteomes" id="UP000215914"/>
    </source>
</evidence>
<gene>
    <name evidence="2" type="ORF">HanXRQr2_Chr07g0280991</name>
</gene>
<evidence type="ECO:0000256" key="1">
    <source>
        <dbReference type="SAM" id="MobiDB-lite"/>
    </source>
</evidence>
<dbReference type="Gramene" id="mRNA:HanXRQr2_Chr07g0280991">
    <property type="protein sequence ID" value="CDS:HanXRQr2_Chr07g0280991.1"/>
    <property type="gene ID" value="HanXRQr2_Chr07g0280991"/>
</dbReference>
<feature type="region of interest" description="Disordered" evidence="1">
    <location>
        <begin position="1"/>
        <end position="27"/>
    </location>
</feature>